<dbReference type="Proteomes" id="UP001066276">
    <property type="component" value="Chromosome 9"/>
</dbReference>
<feature type="compositionally biased region" description="Polar residues" evidence="1">
    <location>
        <begin position="45"/>
        <end position="58"/>
    </location>
</feature>
<proteinExistence type="predicted"/>
<organism evidence="2 3">
    <name type="scientific">Pleurodeles waltl</name>
    <name type="common">Iberian ribbed newt</name>
    <dbReference type="NCBI Taxonomy" id="8319"/>
    <lineage>
        <taxon>Eukaryota</taxon>
        <taxon>Metazoa</taxon>
        <taxon>Chordata</taxon>
        <taxon>Craniata</taxon>
        <taxon>Vertebrata</taxon>
        <taxon>Euteleostomi</taxon>
        <taxon>Amphibia</taxon>
        <taxon>Batrachia</taxon>
        <taxon>Caudata</taxon>
        <taxon>Salamandroidea</taxon>
        <taxon>Salamandridae</taxon>
        <taxon>Pleurodelinae</taxon>
        <taxon>Pleurodeles</taxon>
    </lineage>
</organism>
<gene>
    <name evidence="2" type="ORF">NDU88_005671</name>
</gene>
<name>A0AAV7N021_PLEWA</name>
<sequence length="133" mass="15344">MPQDEAAGTEPLFVIRAARERCKEDRRREQQLWRSIVEKHFWQSGEASEQQKIVTSTGVPEEHRLEQRQAEQQRSANESLTCRPGRHWGSRGSLRTLAILEEQRLPTQQRNAPAPPPPALPRPQHRAEAERGQ</sequence>
<evidence type="ECO:0000256" key="1">
    <source>
        <dbReference type="SAM" id="MobiDB-lite"/>
    </source>
</evidence>
<evidence type="ECO:0000313" key="3">
    <source>
        <dbReference type="Proteomes" id="UP001066276"/>
    </source>
</evidence>
<reference evidence="2" key="1">
    <citation type="journal article" date="2022" name="bioRxiv">
        <title>Sequencing and chromosome-scale assembly of the giantPleurodeles waltlgenome.</title>
        <authorList>
            <person name="Brown T."/>
            <person name="Elewa A."/>
            <person name="Iarovenko S."/>
            <person name="Subramanian E."/>
            <person name="Araus A.J."/>
            <person name="Petzold A."/>
            <person name="Susuki M."/>
            <person name="Suzuki K.-i.T."/>
            <person name="Hayashi T."/>
            <person name="Toyoda A."/>
            <person name="Oliveira C."/>
            <person name="Osipova E."/>
            <person name="Leigh N.D."/>
            <person name="Simon A."/>
            <person name="Yun M.H."/>
        </authorList>
    </citation>
    <scope>NUCLEOTIDE SEQUENCE</scope>
    <source>
        <strain evidence="2">20211129_DDA</strain>
        <tissue evidence="2">Liver</tissue>
    </source>
</reference>
<feature type="region of interest" description="Disordered" evidence="1">
    <location>
        <begin position="44"/>
        <end position="133"/>
    </location>
</feature>
<keyword evidence="3" id="KW-1185">Reference proteome</keyword>
<protein>
    <submittedName>
        <fullName evidence="2">Uncharacterized protein</fullName>
    </submittedName>
</protein>
<comment type="caution">
    <text evidence="2">The sequence shown here is derived from an EMBL/GenBank/DDBJ whole genome shotgun (WGS) entry which is preliminary data.</text>
</comment>
<evidence type="ECO:0000313" key="2">
    <source>
        <dbReference type="EMBL" id="KAJ1108295.1"/>
    </source>
</evidence>
<feature type="compositionally biased region" description="Basic and acidic residues" evidence="1">
    <location>
        <begin position="60"/>
        <end position="71"/>
    </location>
</feature>
<accession>A0AAV7N021</accession>
<dbReference type="AlphaFoldDB" id="A0AAV7N021"/>
<dbReference type="EMBL" id="JANPWB010000013">
    <property type="protein sequence ID" value="KAJ1108295.1"/>
    <property type="molecule type" value="Genomic_DNA"/>
</dbReference>